<evidence type="ECO:0000256" key="1">
    <source>
        <dbReference type="SAM" id="MobiDB-lite"/>
    </source>
</evidence>
<evidence type="ECO:0000313" key="3">
    <source>
        <dbReference type="Proteomes" id="UP000178319"/>
    </source>
</evidence>
<dbReference type="STRING" id="1797516.A3D26_04660"/>
<organism evidence="2 3">
    <name type="scientific">Candidatus Blackburnbacteria bacterium RIFCSPHIGHO2_02_FULL_44_20</name>
    <dbReference type="NCBI Taxonomy" id="1797516"/>
    <lineage>
        <taxon>Bacteria</taxon>
        <taxon>Candidatus Blackburniibacteriota</taxon>
    </lineage>
</organism>
<proteinExistence type="predicted"/>
<dbReference type="AlphaFoldDB" id="A0A1G1V7X7"/>
<accession>A0A1G1V7X7</accession>
<name>A0A1G1V7X7_9BACT</name>
<comment type="caution">
    <text evidence="2">The sequence shown here is derived from an EMBL/GenBank/DDBJ whole genome shotgun (WGS) entry which is preliminary data.</text>
</comment>
<sequence>MVVDPKDRAWLFARYLVGQGLEYRQIAEAFSLKPSTCIEGVRIARLTLQTEWKTLLNNLKLDRFERAQITDNEVCDLRNTQPSLTRNEQTKQLGITKSVLHHSVNRLIRKKRIRSQNPTPEAATARDKRVGVITLTRPNLTSKQIAGYIGSTESKVMHSRRRLVRNDEIPRKNPPVGKTQEKLAKHLRTHRRKKPGEPINLTHAAKAIGIPASFAHILYERIKLKEPVPEKYQRGQYQPNKRQAQPKSPNTQKP</sequence>
<protein>
    <submittedName>
        <fullName evidence="2">Uncharacterized protein</fullName>
    </submittedName>
</protein>
<dbReference type="Proteomes" id="UP000178319">
    <property type="component" value="Unassembled WGS sequence"/>
</dbReference>
<feature type="compositionally biased region" description="Polar residues" evidence="1">
    <location>
        <begin position="235"/>
        <end position="254"/>
    </location>
</feature>
<feature type="region of interest" description="Disordered" evidence="1">
    <location>
        <begin position="230"/>
        <end position="254"/>
    </location>
</feature>
<reference evidence="2 3" key="1">
    <citation type="journal article" date="2016" name="Nat. Commun.">
        <title>Thousands of microbial genomes shed light on interconnected biogeochemical processes in an aquifer system.</title>
        <authorList>
            <person name="Anantharaman K."/>
            <person name="Brown C.T."/>
            <person name="Hug L.A."/>
            <person name="Sharon I."/>
            <person name="Castelle C.J."/>
            <person name="Probst A.J."/>
            <person name="Thomas B.C."/>
            <person name="Singh A."/>
            <person name="Wilkins M.J."/>
            <person name="Karaoz U."/>
            <person name="Brodie E.L."/>
            <person name="Williams K.H."/>
            <person name="Hubbard S.S."/>
            <person name="Banfield J.F."/>
        </authorList>
    </citation>
    <scope>NUCLEOTIDE SEQUENCE [LARGE SCALE GENOMIC DNA]</scope>
</reference>
<gene>
    <name evidence="2" type="ORF">A3D26_04660</name>
</gene>
<dbReference type="EMBL" id="MHBZ01000017">
    <property type="protein sequence ID" value="OGY11486.1"/>
    <property type="molecule type" value="Genomic_DNA"/>
</dbReference>
<evidence type="ECO:0000313" key="2">
    <source>
        <dbReference type="EMBL" id="OGY11486.1"/>
    </source>
</evidence>